<evidence type="ECO:0000256" key="1">
    <source>
        <dbReference type="SAM" id="SignalP"/>
    </source>
</evidence>
<dbReference type="Pfam" id="PF13568">
    <property type="entry name" value="OMP_b-brl_2"/>
    <property type="match status" value="1"/>
</dbReference>
<comment type="caution">
    <text evidence="3">The sequence shown here is derived from an EMBL/GenBank/DDBJ whole genome shotgun (WGS) entry which is preliminary data.</text>
</comment>
<dbReference type="InterPro" id="IPR025665">
    <property type="entry name" value="Beta-barrel_OMP_2"/>
</dbReference>
<protein>
    <recommendedName>
        <fullName evidence="2">Outer membrane protein beta-barrel domain-containing protein</fullName>
    </recommendedName>
</protein>
<feature type="chain" id="PRO_5004676847" description="Outer membrane protein beta-barrel domain-containing protein" evidence="1">
    <location>
        <begin position="23"/>
        <end position="233"/>
    </location>
</feature>
<dbReference type="GeneID" id="60062919"/>
<dbReference type="EMBL" id="AQHY01000010">
    <property type="protein sequence ID" value="EOA56861.1"/>
    <property type="molecule type" value="Genomic_DNA"/>
</dbReference>
<evidence type="ECO:0000313" key="4">
    <source>
        <dbReference type="Proteomes" id="UP000017831"/>
    </source>
</evidence>
<feature type="domain" description="Outer membrane protein beta-barrel" evidence="2">
    <location>
        <begin position="22"/>
        <end position="204"/>
    </location>
</feature>
<dbReference type="AlphaFoldDB" id="U6RM72"/>
<dbReference type="Proteomes" id="UP000017831">
    <property type="component" value="Unassembled WGS sequence"/>
</dbReference>
<dbReference type="HOGENOM" id="CLU_082049_2_0_10"/>
<organism evidence="3 4">
    <name type="scientific">Phocaeicola massiliensis B84634 = Timone 84634 = DSM 17679 = JCM 13223</name>
    <dbReference type="NCBI Taxonomy" id="1121098"/>
    <lineage>
        <taxon>Bacteria</taxon>
        <taxon>Pseudomonadati</taxon>
        <taxon>Bacteroidota</taxon>
        <taxon>Bacteroidia</taxon>
        <taxon>Bacteroidales</taxon>
        <taxon>Bacteroidaceae</taxon>
        <taxon>Phocaeicola</taxon>
    </lineage>
</organism>
<dbReference type="eggNOG" id="COG3637">
    <property type="taxonomic scope" value="Bacteria"/>
</dbReference>
<sequence length="233" mass="26287">MKNYKYIGILVLAWLFTLPATAQLGEERHNFAVGINGGLNMNSVSFDPKIKQNTLNGMEMGVTMRYMSEKYFKMMCGVQMEINYSQRGWSEKIEDGSGNTYSRTMNYVEIPLLAHLAFGKDALNRGVKFFINAGPQIGFFLSDKEEMSDNWDTSQRPNGVTEQYGKAVENKFDYGIAAGAGLELSTGIGHFLLEGRYYMGLGDFYKSTKKDYFGRSAHSYIGVRATYLFDITK</sequence>
<keyword evidence="4" id="KW-1185">Reference proteome</keyword>
<proteinExistence type="predicted"/>
<dbReference type="PATRIC" id="fig|1121098.3.peg.1070"/>
<accession>U6RM72</accession>
<evidence type="ECO:0000259" key="2">
    <source>
        <dbReference type="Pfam" id="PF13568"/>
    </source>
</evidence>
<name>U6RM72_9BACT</name>
<evidence type="ECO:0000313" key="3">
    <source>
        <dbReference type="EMBL" id="EOA56861.1"/>
    </source>
</evidence>
<dbReference type="RefSeq" id="WP_005938040.1">
    <property type="nucleotide sequence ID" value="NZ_KB890327.1"/>
</dbReference>
<gene>
    <name evidence="3" type="ORF">HMPREF1534_01052</name>
</gene>
<reference evidence="3 4" key="1">
    <citation type="submission" date="2013-04" db="EMBL/GenBank/DDBJ databases">
        <title>The Genome Sequence of Bacteroides massiliensis DSM 17679.</title>
        <authorList>
            <consortium name="The Broad Institute Genomics Platform"/>
            <person name="Earl A."/>
            <person name="Ward D."/>
            <person name="Feldgarden M."/>
            <person name="Gevers D."/>
            <person name="Martens E."/>
            <person name="Fenner L."/>
            <person name="Roux V."/>
            <person name="Mallet M.N."/>
            <person name="Raoult D."/>
            <person name="Walker B."/>
            <person name="Young S."/>
            <person name="Zeng Q."/>
            <person name="Gargeya S."/>
            <person name="Fitzgerald M."/>
            <person name="Haas B."/>
            <person name="Abouelleil A."/>
            <person name="Allen A.W."/>
            <person name="Alvarado L."/>
            <person name="Arachchi H.M."/>
            <person name="Berlin A.M."/>
            <person name="Chapman S.B."/>
            <person name="Gainer-Dewar J."/>
            <person name="Goldberg J."/>
            <person name="Griggs A."/>
            <person name="Gujja S."/>
            <person name="Hansen M."/>
            <person name="Howarth C."/>
            <person name="Imamovic A."/>
            <person name="Ireland A."/>
            <person name="Larimer J."/>
            <person name="McCowan C."/>
            <person name="Murphy C."/>
            <person name="Pearson M."/>
            <person name="Poon T.W."/>
            <person name="Priest M."/>
            <person name="Roberts A."/>
            <person name="Saif S."/>
            <person name="Shea T."/>
            <person name="Sisk P."/>
            <person name="Sykes S."/>
            <person name="Wortman J."/>
            <person name="Nusbaum C."/>
            <person name="Birren B."/>
        </authorList>
    </citation>
    <scope>NUCLEOTIDE SEQUENCE [LARGE SCALE GENOMIC DNA]</scope>
    <source>
        <strain evidence="4">B84634 / Timone 84634 / DSM 17679 / JCM 13223</strain>
    </source>
</reference>
<dbReference type="OrthoDB" id="977141at2"/>
<feature type="signal peptide" evidence="1">
    <location>
        <begin position="1"/>
        <end position="22"/>
    </location>
</feature>
<keyword evidence="1" id="KW-0732">Signal</keyword>
<dbReference type="STRING" id="1121098.HMPREF1534_01052"/>